<dbReference type="Proteomes" id="UP001187343">
    <property type="component" value="Unassembled WGS sequence"/>
</dbReference>
<proteinExistence type="predicted"/>
<accession>A0AA88TUW4</accession>
<sequence>MEELLSTFLNTSGNITSQWPHPIPELNLTNLSGEEKMQKAQCGLNFMQKALKLIHQHQSRIHQSMNLFTEIKDTNHTLEITKHCVQKAIGNCTNMTVPRFLPKDIYGKNLWDHKVLNISVGFLDELVKMVHHPSSKK</sequence>
<protein>
    <submittedName>
        <fullName evidence="1">Uncharacterized protein</fullName>
    </submittedName>
</protein>
<keyword evidence="2" id="KW-1185">Reference proteome</keyword>
<dbReference type="AlphaFoldDB" id="A0AA88TUW4"/>
<evidence type="ECO:0000313" key="2">
    <source>
        <dbReference type="Proteomes" id="UP001187343"/>
    </source>
</evidence>
<dbReference type="EMBL" id="JAUYZG010000003">
    <property type="protein sequence ID" value="KAK2910980.1"/>
    <property type="molecule type" value="Genomic_DNA"/>
</dbReference>
<reference evidence="1" key="1">
    <citation type="submission" date="2023-08" db="EMBL/GenBank/DDBJ databases">
        <title>Chromosome-level Genome Assembly of mud carp (Cirrhinus molitorella).</title>
        <authorList>
            <person name="Liu H."/>
        </authorList>
    </citation>
    <scope>NUCLEOTIDE SEQUENCE</scope>
    <source>
        <strain evidence="1">Prfri</strain>
        <tissue evidence="1">Muscle</tissue>
    </source>
</reference>
<gene>
    <name evidence="1" type="ORF">Q8A67_003113</name>
</gene>
<organism evidence="1 2">
    <name type="scientific">Cirrhinus molitorella</name>
    <name type="common">mud carp</name>
    <dbReference type="NCBI Taxonomy" id="172907"/>
    <lineage>
        <taxon>Eukaryota</taxon>
        <taxon>Metazoa</taxon>
        <taxon>Chordata</taxon>
        <taxon>Craniata</taxon>
        <taxon>Vertebrata</taxon>
        <taxon>Euteleostomi</taxon>
        <taxon>Actinopterygii</taxon>
        <taxon>Neopterygii</taxon>
        <taxon>Teleostei</taxon>
        <taxon>Ostariophysi</taxon>
        <taxon>Cypriniformes</taxon>
        <taxon>Cyprinidae</taxon>
        <taxon>Labeoninae</taxon>
        <taxon>Labeonini</taxon>
        <taxon>Cirrhinus</taxon>
    </lineage>
</organism>
<comment type="caution">
    <text evidence="1">The sequence shown here is derived from an EMBL/GenBank/DDBJ whole genome shotgun (WGS) entry which is preliminary data.</text>
</comment>
<name>A0AA88TUW4_9TELE</name>
<evidence type="ECO:0000313" key="1">
    <source>
        <dbReference type="EMBL" id="KAK2910980.1"/>
    </source>
</evidence>